<dbReference type="AlphaFoldDB" id="A0AAW2DCF2"/>
<dbReference type="FunFam" id="2.90.10.10:FF:000026">
    <property type="entry name" value="Serine/threonine-protein kinase"/>
    <property type="match status" value="1"/>
</dbReference>
<dbReference type="GO" id="GO:0005524">
    <property type="term" value="F:ATP binding"/>
    <property type="evidence" value="ECO:0007669"/>
    <property type="project" value="InterPro"/>
</dbReference>
<dbReference type="Gene3D" id="1.10.510.10">
    <property type="entry name" value="Transferase(Phosphotransferase) domain 1"/>
    <property type="match status" value="1"/>
</dbReference>
<evidence type="ECO:0008006" key="11">
    <source>
        <dbReference type="Google" id="ProtNLM"/>
    </source>
</evidence>
<dbReference type="EMBL" id="JAZDWU010000003">
    <property type="protein sequence ID" value="KAL0007934.1"/>
    <property type="molecule type" value="Genomic_DNA"/>
</dbReference>
<accession>A0AAW2DCF2</accession>
<evidence type="ECO:0000256" key="1">
    <source>
        <dbReference type="ARBA" id="ARBA00022536"/>
    </source>
</evidence>
<dbReference type="Gene3D" id="3.30.200.20">
    <property type="entry name" value="Phosphorylase Kinase, domain 1"/>
    <property type="match status" value="1"/>
</dbReference>
<dbReference type="InterPro" id="IPR011009">
    <property type="entry name" value="Kinase-like_dom_sf"/>
</dbReference>
<evidence type="ECO:0000313" key="9">
    <source>
        <dbReference type="EMBL" id="KAL0007934.1"/>
    </source>
</evidence>
<dbReference type="Pfam" id="PF00069">
    <property type="entry name" value="Pkinase"/>
    <property type="match status" value="1"/>
</dbReference>
<dbReference type="InterPro" id="IPR000719">
    <property type="entry name" value="Prot_kinase_dom"/>
</dbReference>
<evidence type="ECO:0000256" key="4">
    <source>
        <dbReference type="ARBA" id="ARBA00023180"/>
    </source>
</evidence>
<evidence type="ECO:0000256" key="3">
    <source>
        <dbReference type="ARBA" id="ARBA00023157"/>
    </source>
</evidence>
<feature type="domain" description="Protein kinase" evidence="7">
    <location>
        <begin position="202"/>
        <end position="649"/>
    </location>
</feature>
<dbReference type="SUPFAM" id="SSF51110">
    <property type="entry name" value="alpha-D-mannose-specific plant lectins"/>
    <property type="match status" value="2"/>
</dbReference>
<dbReference type="Gene3D" id="2.90.10.10">
    <property type="entry name" value="Bulb-type lectin domain"/>
    <property type="match status" value="2"/>
</dbReference>
<keyword evidence="10" id="KW-1185">Reference proteome</keyword>
<keyword evidence="3" id="KW-1015">Disulfide bond</keyword>
<evidence type="ECO:0000256" key="5">
    <source>
        <dbReference type="SAM" id="Phobius"/>
    </source>
</evidence>
<dbReference type="SUPFAM" id="SSF56112">
    <property type="entry name" value="Protein kinase-like (PK-like)"/>
    <property type="match status" value="1"/>
</dbReference>
<evidence type="ECO:0000259" key="8">
    <source>
        <dbReference type="PROSITE" id="PS50927"/>
    </source>
</evidence>
<feature type="domain" description="Bulb-type lectin" evidence="8">
    <location>
        <begin position="29"/>
        <end position="145"/>
    </location>
</feature>
<sequence length="654" mass="73028">MASMSIVFLLLFTSFIGGRAVPKQSSHIALGSSLSPIIQPTSWLSPSQKFAFGFYRQGSGFAIGIWLVSGDNTTVVWTAIRDHPPFASNVMLVFTEDGKLLLRTERRQEKLIANATDSASYASMLDSGNFVLYDKDSKIIWQSFYFPTDTILGGQILFSGYQLFSGLTKNDHSTGQFHLKMQDDGNLVLYPVNTGDTPGDAYWNTQTFGHGSKFHLYLNNTDSLLIVNGTTINIVDDLNPDLSSASNQNNTIYRATLDFDGIFRLYSHAYDESGNFTVSKLWSALDDPCHVKSFCGFNSFCTMNDDQPYCICLPGTDFVDVNRNGCERNFSEAGCRVGTENASFYNITTMDNLMWGDRPYVKSPMTIEECSDSCLEDCDCGAALFKSGSCMKQKLPLRYVRRDIKEGNTALFKVSMRSIKSDKPIMEKPPVIVITSKRAIVQIFLVSLGCTVLSCVALAVSGLLIFKSRVLWNKRLLENGNFGLNEEVTLRLFSYNELKRATNGFKEQLGKGSFGAVYKGALYRDQTRTFTGARGTRGYLAPEWLTNTAISVKADVYSYGIVLLEIVCCRRNIELDVSNEEEIILSTWIYKCFVARELHKILRGEEADKTMVENMVKVALWCIQDEPALRPTMKSVALSVENSSVEELVTEVED</sequence>
<organism evidence="9 10">
    <name type="scientific">Lithocarpus litseifolius</name>
    <dbReference type="NCBI Taxonomy" id="425828"/>
    <lineage>
        <taxon>Eukaryota</taxon>
        <taxon>Viridiplantae</taxon>
        <taxon>Streptophyta</taxon>
        <taxon>Embryophyta</taxon>
        <taxon>Tracheophyta</taxon>
        <taxon>Spermatophyta</taxon>
        <taxon>Magnoliopsida</taxon>
        <taxon>eudicotyledons</taxon>
        <taxon>Gunneridae</taxon>
        <taxon>Pentapetalae</taxon>
        <taxon>rosids</taxon>
        <taxon>fabids</taxon>
        <taxon>Fagales</taxon>
        <taxon>Fagaceae</taxon>
        <taxon>Lithocarpus</taxon>
    </lineage>
</organism>
<proteinExistence type="predicted"/>
<dbReference type="PROSITE" id="PS50927">
    <property type="entry name" value="BULB_LECTIN"/>
    <property type="match status" value="1"/>
</dbReference>
<reference evidence="9 10" key="1">
    <citation type="submission" date="2024-01" db="EMBL/GenBank/DDBJ databases">
        <title>A telomere-to-telomere, gap-free genome of sweet tea (Lithocarpus litseifolius).</title>
        <authorList>
            <person name="Zhou J."/>
        </authorList>
    </citation>
    <scope>NUCLEOTIDE SEQUENCE [LARGE SCALE GENOMIC DNA]</scope>
    <source>
        <strain evidence="9">Zhou-2022a</strain>
        <tissue evidence="9">Leaf</tissue>
    </source>
</reference>
<evidence type="ECO:0000259" key="7">
    <source>
        <dbReference type="PROSITE" id="PS50011"/>
    </source>
</evidence>
<dbReference type="SMART" id="SM00108">
    <property type="entry name" value="B_lectin"/>
    <property type="match status" value="2"/>
</dbReference>
<dbReference type="InterPro" id="IPR051343">
    <property type="entry name" value="G-type_lectin_kinases/EP1-like"/>
</dbReference>
<dbReference type="InterPro" id="IPR001480">
    <property type="entry name" value="Bulb-type_lectin_dom"/>
</dbReference>
<dbReference type="InterPro" id="IPR036426">
    <property type="entry name" value="Bulb-type_lectin_dom_sf"/>
</dbReference>
<evidence type="ECO:0000313" key="10">
    <source>
        <dbReference type="Proteomes" id="UP001459277"/>
    </source>
</evidence>
<feature type="transmembrane region" description="Helical" evidence="5">
    <location>
        <begin position="439"/>
        <end position="466"/>
    </location>
</feature>
<keyword evidence="5" id="KW-0472">Membrane</keyword>
<evidence type="ECO:0000256" key="2">
    <source>
        <dbReference type="ARBA" id="ARBA00022729"/>
    </source>
</evidence>
<gene>
    <name evidence="9" type="ORF">SO802_009436</name>
</gene>
<keyword evidence="1" id="KW-0245">EGF-like domain</keyword>
<name>A0AAW2DCF2_9ROSI</name>
<dbReference type="PANTHER" id="PTHR47976:SF27">
    <property type="entry name" value="RECEPTOR-LIKE SERINE_THREONINE-PROTEIN KINASE"/>
    <property type="match status" value="1"/>
</dbReference>
<comment type="caution">
    <text evidence="9">The sequence shown here is derived from an EMBL/GenBank/DDBJ whole genome shotgun (WGS) entry which is preliminary data.</text>
</comment>
<dbReference type="Proteomes" id="UP001459277">
    <property type="component" value="Unassembled WGS sequence"/>
</dbReference>
<protein>
    <recommendedName>
        <fullName evidence="11">Receptor-like serine/threonine-protein kinase</fullName>
    </recommendedName>
</protein>
<keyword evidence="2 6" id="KW-0732">Signal</keyword>
<dbReference type="PANTHER" id="PTHR47976">
    <property type="entry name" value="G-TYPE LECTIN S-RECEPTOR-LIKE SERINE/THREONINE-PROTEIN KINASE SD2-5"/>
    <property type="match status" value="1"/>
</dbReference>
<dbReference type="Pfam" id="PF01453">
    <property type="entry name" value="B_lectin"/>
    <property type="match status" value="1"/>
</dbReference>
<keyword evidence="5" id="KW-1133">Transmembrane helix</keyword>
<keyword evidence="4" id="KW-0325">Glycoprotein</keyword>
<feature type="signal peptide" evidence="6">
    <location>
        <begin position="1"/>
        <end position="20"/>
    </location>
</feature>
<dbReference type="GO" id="GO:0004672">
    <property type="term" value="F:protein kinase activity"/>
    <property type="evidence" value="ECO:0007669"/>
    <property type="project" value="InterPro"/>
</dbReference>
<keyword evidence="5" id="KW-0812">Transmembrane</keyword>
<evidence type="ECO:0000256" key="6">
    <source>
        <dbReference type="SAM" id="SignalP"/>
    </source>
</evidence>
<feature type="chain" id="PRO_5043867436" description="Receptor-like serine/threonine-protein kinase" evidence="6">
    <location>
        <begin position="21"/>
        <end position="654"/>
    </location>
</feature>
<dbReference type="PROSITE" id="PS50011">
    <property type="entry name" value="PROTEIN_KINASE_DOM"/>
    <property type="match status" value="1"/>
</dbReference>